<sequence length="80" mass="8766">DRGTRSPRPPSHPRLVRGEQRLGAPRPGDAGRLVGRWRVPLPGRVPGGARGRLRARPRLVEAGARCARRGGRHEQVARSL</sequence>
<protein>
    <submittedName>
        <fullName evidence="2">Uncharacterized protein</fullName>
    </submittedName>
</protein>
<feature type="non-terminal residue" evidence="2">
    <location>
        <position position="1"/>
    </location>
</feature>
<feature type="region of interest" description="Disordered" evidence="1">
    <location>
        <begin position="1"/>
        <end position="34"/>
    </location>
</feature>
<organism evidence="2">
    <name type="scientific">uncultured Acidimicrobiales bacterium</name>
    <dbReference type="NCBI Taxonomy" id="310071"/>
    <lineage>
        <taxon>Bacteria</taxon>
        <taxon>Bacillati</taxon>
        <taxon>Actinomycetota</taxon>
        <taxon>Acidimicrobiia</taxon>
        <taxon>Acidimicrobiales</taxon>
        <taxon>environmental samples</taxon>
    </lineage>
</organism>
<feature type="non-terminal residue" evidence="2">
    <location>
        <position position="80"/>
    </location>
</feature>
<dbReference type="AlphaFoldDB" id="A0A6J4HM59"/>
<evidence type="ECO:0000256" key="1">
    <source>
        <dbReference type="SAM" id="MobiDB-lite"/>
    </source>
</evidence>
<dbReference type="EMBL" id="CADCSY010000040">
    <property type="protein sequence ID" value="CAA9226435.1"/>
    <property type="molecule type" value="Genomic_DNA"/>
</dbReference>
<proteinExistence type="predicted"/>
<reference evidence="2" key="1">
    <citation type="submission" date="2020-02" db="EMBL/GenBank/DDBJ databases">
        <authorList>
            <person name="Meier V. D."/>
        </authorList>
    </citation>
    <scope>NUCLEOTIDE SEQUENCE</scope>
    <source>
        <strain evidence="2">AVDCRST_MAG20</strain>
    </source>
</reference>
<evidence type="ECO:0000313" key="2">
    <source>
        <dbReference type="EMBL" id="CAA9226435.1"/>
    </source>
</evidence>
<name>A0A6J4HM59_9ACTN</name>
<gene>
    <name evidence="2" type="ORF">AVDCRST_MAG20-990</name>
</gene>
<accession>A0A6J4HM59</accession>